<dbReference type="GO" id="GO:0031966">
    <property type="term" value="C:mitochondrial membrane"/>
    <property type="evidence" value="ECO:0007669"/>
    <property type="project" value="UniProtKB-SubCell"/>
</dbReference>
<evidence type="ECO:0000256" key="2">
    <source>
        <dbReference type="ARBA" id="ARBA00008892"/>
    </source>
</evidence>
<keyword evidence="6 14" id="KW-0375">Hydrogen ion transport</keyword>
<dbReference type="AlphaFoldDB" id="K9JA01"/>
<dbReference type="GO" id="GO:0015078">
    <property type="term" value="F:proton transmembrane transporter activity"/>
    <property type="evidence" value="ECO:0007669"/>
    <property type="project" value="InterPro"/>
</dbReference>
<accession>K9JA01</accession>
<dbReference type="PANTHER" id="PTHR39937">
    <property type="entry name" value="ATP SYNTHASE PROTEIN 8"/>
    <property type="match status" value="1"/>
</dbReference>
<dbReference type="InterPro" id="IPR050635">
    <property type="entry name" value="ATPase_protein_8"/>
</dbReference>
<evidence type="ECO:0000256" key="5">
    <source>
        <dbReference type="ARBA" id="ARBA00022692"/>
    </source>
</evidence>
<keyword evidence="8 14" id="KW-0406">Ion transport</keyword>
<keyword evidence="10 15" id="KW-0472">Membrane</keyword>
<comment type="function">
    <text evidence="12">Subunit 8, of the mitochondrial membrane ATP synthase complex (F(1)F(0) ATP synthase or Complex V) that produces ATP from ADP in the presence of a proton gradient across the membrane which is generated by electron transport complexes of the respiratory chain. ATP synthase complex consist of a soluble F(1) head domain - the catalytic core - and a membrane F(1) domain - the membrane proton channel. These two domains are linked by a central stalk rotating inside the F(1) region and a stationary peripheral stalk. During catalysis, ATP synthesis in the catalytic domain of F(1) is coupled via a rotary mechanism of the central stalk subunits to proton translocation. In vivo, can only synthesize ATP although its ATP hydrolase activity can be activated artificially in vitro. Part of the complex F(0) domain.</text>
</comment>
<dbReference type="GeneID" id="14411190"/>
<evidence type="ECO:0000256" key="8">
    <source>
        <dbReference type="ARBA" id="ARBA00023065"/>
    </source>
</evidence>
<geneLocation type="mitochondrion" evidence="16"/>
<keyword evidence="3 14" id="KW-0813">Transport</keyword>
<dbReference type="PANTHER" id="PTHR39937:SF1">
    <property type="entry name" value="ATP SYNTHASE PROTEIN 8"/>
    <property type="match status" value="1"/>
</dbReference>
<sequence>MPQSNPGPWFKVLVYAWLFFLTIIPTKILNYISPNKPTTTKTKKHKTAFWFWPW</sequence>
<evidence type="ECO:0000256" key="14">
    <source>
        <dbReference type="RuleBase" id="RU003661"/>
    </source>
</evidence>
<dbReference type="EMBL" id="GU589570">
    <property type="protein sequence ID" value="ADD46434.1"/>
    <property type="molecule type" value="Genomic_DNA"/>
</dbReference>
<evidence type="ECO:0000256" key="4">
    <source>
        <dbReference type="ARBA" id="ARBA00022547"/>
    </source>
</evidence>
<comment type="similarity">
    <text evidence="2 14">Belongs to the ATPase protein 8 family.</text>
</comment>
<feature type="transmembrane region" description="Helical" evidence="15">
    <location>
        <begin position="12"/>
        <end position="32"/>
    </location>
</feature>
<dbReference type="GO" id="GO:0045259">
    <property type="term" value="C:proton-transporting ATP synthase complex"/>
    <property type="evidence" value="ECO:0007669"/>
    <property type="project" value="UniProtKB-KW"/>
</dbReference>
<evidence type="ECO:0000256" key="3">
    <source>
        <dbReference type="ARBA" id="ARBA00022448"/>
    </source>
</evidence>
<proteinExistence type="inferred from homology"/>
<evidence type="ECO:0000256" key="11">
    <source>
        <dbReference type="ARBA" id="ARBA00023310"/>
    </source>
</evidence>
<evidence type="ECO:0000313" key="16">
    <source>
        <dbReference type="EMBL" id="ADD46434.1"/>
    </source>
</evidence>
<keyword evidence="11" id="KW-0066">ATP synthesis</keyword>
<keyword evidence="5 14" id="KW-0812">Transmembrane</keyword>
<dbReference type="CTD" id="4509"/>
<comment type="subcellular location">
    <subcellularLocation>
        <location evidence="1 14">Mitochondrion membrane</location>
        <topology evidence="1 14">Single-pass membrane protein</topology>
    </subcellularLocation>
</comment>
<evidence type="ECO:0000256" key="15">
    <source>
        <dbReference type="SAM" id="Phobius"/>
    </source>
</evidence>
<comment type="subunit">
    <text evidence="13">Component of the ATP synthase complex composed at least of ATP5F1A/subunit alpha, ATP5F1B/subunit beta, ATP5MC1/subunit c (homooctomer), MT-ATP6/subunit a, MT-ATP8/subunit 8, ATP5ME/subunit e, ATP5MF/subunit f, ATP5MG/subunit g, ATP5MK/subunit k, ATP5MJ/subunit j, ATP5F1C/subunit gamma, ATP5F1D/subunit delta, ATP5F1E/subunit epsilon, ATP5PF/subunit F6, ATP5PB/subunit b, ATP5PD/subunit d, ATP5PO/subunit OSCP. ATP synthase complex consists of a soluble F(1) head domain (subunits alpha(3) and beta(3)) - the catalytic core - and a membrane F(0) domain - the membrane proton channel (subunits c, a, 8, e, f, g, k and j). These two domains are linked by a central stalk (subunits gamma, delta, and epsilon) rotating inside the F1 region and a stationary peripheral stalk (subunits F6, b, d, and OSCP).</text>
</comment>
<keyword evidence="4 14" id="KW-0138">CF(0)</keyword>
<evidence type="ECO:0000256" key="6">
    <source>
        <dbReference type="ARBA" id="ARBA00022781"/>
    </source>
</evidence>
<dbReference type="RefSeq" id="YP_007316744.1">
    <property type="nucleotide sequence ID" value="NC_019995.1"/>
</dbReference>
<organism evidence="16">
    <name type="scientific">Sinocyclocheilus furcodorsalis</name>
    <name type="common">crossed-fork back golden-line fish</name>
    <dbReference type="NCBI Taxonomy" id="307950"/>
    <lineage>
        <taxon>Eukaryota</taxon>
        <taxon>Metazoa</taxon>
        <taxon>Chordata</taxon>
        <taxon>Craniata</taxon>
        <taxon>Vertebrata</taxon>
        <taxon>Euteleostomi</taxon>
        <taxon>Actinopterygii</taxon>
        <taxon>Neopterygii</taxon>
        <taxon>Teleostei</taxon>
        <taxon>Ostariophysi</taxon>
        <taxon>Cypriniformes</taxon>
        <taxon>Cyprinidae</taxon>
        <taxon>Cyprininae</taxon>
        <taxon>Sinocyclocheilus</taxon>
    </lineage>
</organism>
<protein>
    <recommendedName>
        <fullName evidence="14">ATP synthase complex subunit 8</fullName>
    </recommendedName>
</protein>
<evidence type="ECO:0000256" key="7">
    <source>
        <dbReference type="ARBA" id="ARBA00022989"/>
    </source>
</evidence>
<evidence type="ECO:0000256" key="1">
    <source>
        <dbReference type="ARBA" id="ARBA00004304"/>
    </source>
</evidence>
<name>K9JA01_9TELE</name>
<evidence type="ECO:0000256" key="9">
    <source>
        <dbReference type="ARBA" id="ARBA00023128"/>
    </source>
</evidence>
<evidence type="ECO:0000256" key="12">
    <source>
        <dbReference type="ARBA" id="ARBA00053067"/>
    </source>
</evidence>
<keyword evidence="9 14" id="KW-0496">Mitochondrion</keyword>
<dbReference type="InterPro" id="IPR001421">
    <property type="entry name" value="ATP8_metazoa"/>
</dbReference>
<evidence type="ECO:0000256" key="13">
    <source>
        <dbReference type="ARBA" id="ARBA00064647"/>
    </source>
</evidence>
<reference evidence="16" key="1">
    <citation type="journal article" date="2012" name="Mitochondrial DNA">
        <title>Complete mitochondrial genome of the blind cave barbel Sinocyclocheilus furcodorsalis (Cypriniformes: Cyprinidae).</title>
        <authorList>
            <person name="He S."/>
            <person name="Liang X.F."/>
            <person name="Chu W.Y."/>
            <person name="Chen D.-X."/>
        </authorList>
    </citation>
    <scope>NUCLEOTIDE SEQUENCE</scope>
</reference>
<keyword evidence="7 15" id="KW-1133">Transmembrane helix</keyword>
<evidence type="ECO:0000256" key="10">
    <source>
        <dbReference type="ARBA" id="ARBA00023136"/>
    </source>
</evidence>
<dbReference type="Pfam" id="PF00895">
    <property type="entry name" value="ATP-synt_8"/>
    <property type="match status" value="1"/>
</dbReference>
<dbReference type="GO" id="GO:0015986">
    <property type="term" value="P:proton motive force-driven ATP synthesis"/>
    <property type="evidence" value="ECO:0007669"/>
    <property type="project" value="InterPro"/>
</dbReference>
<gene>
    <name evidence="16" type="primary">ATP8</name>
</gene>